<dbReference type="EMBL" id="JAJLJH010000005">
    <property type="protein sequence ID" value="MCK9687676.1"/>
    <property type="molecule type" value="Genomic_DNA"/>
</dbReference>
<feature type="chain" id="PRO_5040966911" evidence="1">
    <location>
        <begin position="23"/>
        <end position="144"/>
    </location>
</feature>
<comment type="caution">
    <text evidence="2">The sequence shown here is derived from an EMBL/GenBank/DDBJ whole genome shotgun (WGS) entry which is preliminary data.</text>
</comment>
<keyword evidence="3" id="KW-1185">Reference proteome</keyword>
<sequence length="144" mass="15376">MPALLRLACAVLLGAAASLSLAQRAPLPESPRNPIEYASPGAALEALRADPAVRFETHEGWVVAHDDAKKAMWTFAPKGDPAWPAVAKRSLVERDGQVMISTAILCGASKAVCDEFVRKFVRLNQEMARAVQRQQAEASAASAP</sequence>
<name>A0A9X2C1L3_9BURK</name>
<organism evidence="2 3">
    <name type="scientific">Scleromatobacter humisilvae</name>
    <dbReference type="NCBI Taxonomy" id="2897159"/>
    <lineage>
        <taxon>Bacteria</taxon>
        <taxon>Pseudomonadati</taxon>
        <taxon>Pseudomonadota</taxon>
        <taxon>Betaproteobacteria</taxon>
        <taxon>Burkholderiales</taxon>
        <taxon>Sphaerotilaceae</taxon>
        <taxon>Scleromatobacter</taxon>
    </lineage>
</organism>
<dbReference type="RefSeq" id="WP_275683715.1">
    <property type="nucleotide sequence ID" value="NZ_JAJLJH010000005.1"/>
</dbReference>
<evidence type="ECO:0000256" key="1">
    <source>
        <dbReference type="SAM" id="SignalP"/>
    </source>
</evidence>
<dbReference type="Proteomes" id="UP001139353">
    <property type="component" value="Unassembled WGS sequence"/>
</dbReference>
<feature type="signal peptide" evidence="1">
    <location>
        <begin position="1"/>
        <end position="22"/>
    </location>
</feature>
<reference evidence="2" key="1">
    <citation type="submission" date="2021-11" db="EMBL/GenBank/DDBJ databases">
        <title>BS-T2-15 a new species belonging to the Comamonadaceae family isolated from the soil of a French oak forest.</title>
        <authorList>
            <person name="Mieszkin S."/>
            <person name="Alain K."/>
        </authorList>
    </citation>
    <scope>NUCLEOTIDE SEQUENCE</scope>
    <source>
        <strain evidence="2">BS-T2-15</strain>
    </source>
</reference>
<keyword evidence="1" id="KW-0732">Signal</keyword>
<gene>
    <name evidence="2" type="ORF">LPC04_18390</name>
</gene>
<accession>A0A9X2C1L3</accession>
<protein>
    <submittedName>
        <fullName evidence="2">Uncharacterized protein</fullName>
    </submittedName>
</protein>
<evidence type="ECO:0000313" key="3">
    <source>
        <dbReference type="Proteomes" id="UP001139353"/>
    </source>
</evidence>
<evidence type="ECO:0000313" key="2">
    <source>
        <dbReference type="EMBL" id="MCK9687676.1"/>
    </source>
</evidence>
<proteinExistence type="predicted"/>
<dbReference type="AlphaFoldDB" id="A0A9X2C1L3"/>